<dbReference type="RefSeq" id="WP_129888036.1">
    <property type="nucleotide sequence ID" value="NZ_CP035758.1"/>
</dbReference>
<dbReference type="PANTHER" id="PTHR43280">
    <property type="entry name" value="ARAC-FAMILY TRANSCRIPTIONAL REGULATOR"/>
    <property type="match status" value="1"/>
</dbReference>
<dbReference type="SUPFAM" id="SSF51215">
    <property type="entry name" value="Regulatory protein AraC"/>
    <property type="match status" value="1"/>
</dbReference>
<keyword evidence="2" id="KW-0238">DNA-binding</keyword>
<dbReference type="Gene3D" id="2.60.120.10">
    <property type="entry name" value="Jelly Rolls"/>
    <property type="match status" value="1"/>
</dbReference>
<dbReference type="InterPro" id="IPR037923">
    <property type="entry name" value="HTH-like"/>
</dbReference>
<proteinExistence type="predicted"/>
<dbReference type="KEGG" id="kbs:EPA93_13545"/>
<dbReference type="InterPro" id="IPR018060">
    <property type="entry name" value="HTH_AraC"/>
</dbReference>
<dbReference type="Proteomes" id="UP000290365">
    <property type="component" value="Chromosome"/>
</dbReference>
<dbReference type="Pfam" id="PF12833">
    <property type="entry name" value="HTH_18"/>
    <property type="match status" value="1"/>
</dbReference>
<dbReference type="EMBL" id="CP035758">
    <property type="protein sequence ID" value="QBD76972.1"/>
    <property type="molecule type" value="Genomic_DNA"/>
</dbReference>
<dbReference type="GO" id="GO:0043565">
    <property type="term" value="F:sequence-specific DNA binding"/>
    <property type="evidence" value="ECO:0007669"/>
    <property type="project" value="InterPro"/>
</dbReference>
<dbReference type="OrthoDB" id="149040at2"/>
<dbReference type="PROSITE" id="PS01124">
    <property type="entry name" value="HTH_ARAC_FAMILY_2"/>
    <property type="match status" value="1"/>
</dbReference>
<dbReference type="Pfam" id="PF02311">
    <property type="entry name" value="AraC_binding"/>
    <property type="match status" value="1"/>
</dbReference>
<evidence type="ECO:0000259" key="4">
    <source>
        <dbReference type="PROSITE" id="PS01124"/>
    </source>
</evidence>
<dbReference type="PANTHER" id="PTHR43280:SF2">
    <property type="entry name" value="HTH-TYPE TRANSCRIPTIONAL REGULATOR EXSA"/>
    <property type="match status" value="1"/>
</dbReference>
<evidence type="ECO:0000256" key="1">
    <source>
        <dbReference type="ARBA" id="ARBA00023015"/>
    </source>
</evidence>
<dbReference type="Gene3D" id="1.10.10.60">
    <property type="entry name" value="Homeodomain-like"/>
    <property type="match status" value="2"/>
</dbReference>
<dbReference type="AlphaFoldDB" id="A0A4P6JPG9"/>
<dbReference type="InterPro" id="IPR009057">
    <property type="entry name" value="Homeodomain-like_sf"/>
</dbReference>
<protein>
    <submittedName>
        <fullName evidence="5">AraC family transcriptional regulator</fullName>
    </submittedName>
</protein>
<keyword evidence="1" id="KW-0805">Transcription regulation</keyword>
<sequence>MNEQPLVPQQRFTDLNHLALSLHIGSFQSEILSWGFFEAGWWRNYLHTHSFFEVCYAFAGRGLFRINEQEYTVRQGQIFVARPGEVHEIISSEEEPLGIYFWAYTLTQRASCPAQVHGTDSLLSTFLMASQPVSKQPSNIQRTLELLTEEIARKEAGYLQAIDGLLIKLLLDTARAVVDLPSLPEQEEFAARNPEQAIVHIIVQYLRDNAHRAIAIRDLAAQVHLSERHTSRLFQKVMGLSIMEYLTHLRLETAGQLLLDRHLPIKEVAQATGYPNVRHFTTLFRQKTGLTPAQFRKKGGTSFLQTEAERASIS</sequence>
<dbReference type="SUPFAM" id="SSF46689">
    <property type="entry name" value="Homeodomain-like"/>
    <property type="match status" value="2"/>
</dbReference>
<name>A0A4P6JPG9_KTERU</name>
<dbReference type="SMART" id="SM00342">
    <property type="entry name" value="HTH_ARAC"/>
    <property type="match status" value="1"/>
</dbReference>
<dbReference type="PRINTS" id="PR00032">
    <property type="entry name" value="HTHARAC"/>
</dbReference>
<keyword evidence="3" id="KW-0804">Transcription</keyword>
<evidence type="ECO:0000256" key="2">
    <source>
        <dbReference type="ARBA" id="ARBA00023125"/>
    </source>
</evidence>
<keyword evidence="6" id="KW-1185">Reference proteome</keyword>
<feature type="domain" description="HTH araC/xylS-type" evidence="4">
    <location>
        <begin position="200"/>
        <end position="298"/>
    </location>
</feature>
<dbReference type="InterPro" id="IPR020449">
    <property type="entry name" value="Tscrpt_reg_AraC-type_HTH"/>
</dbReference>
<accession>A0A4P6JPG9</accession>
<gene>
    <name evidence="5" type="ORF">EPA93_13545</name>
</gene>
<dbReference type="GO" id="GO:0003700">
    <property type="term" value="F:DNA-binding transcription factor activity"/>
    <property type="evidence" value="ECO:0007669"/>
    <property type="project" value="InterPro"/>
</dbReference>
<reference evidence="5 6" key="1">
    <citation type="submission" date="2019-01" db="EMBL/GenBank/DDBJ databases">
        <title>Ktedonosporobacter rubrisoli SCAWS-G2.</title>
        <authorList>
            <person name="Huang Y."/>
            <person name="Yan B."/>
        </authorList>
    </citation>
    <scope>NUCLEOTIDE SEQUENCE [LARGE SCALE GENOMIC DNA]</scope>
    <source>
        <strain evidence="5 6">SCAWS-G2</strain>
    </source>
</reference>
<dbReference type="InterPro" id="IPR014710">
    <property type="entry name" value="RmlC-like_jellyroll"/>
</dbReference>
<dbReference type="InterPro" id="IPR003313">
    <property type="entry name" value="AraC-bd"/>
</dbReference>
<evidence type="ECO:0000313" key="5">
    <source>
        <dbReference type="EMBL" id="QBD76972.1"/>
    </source>
</evidence>
<evidence type="ECO:0000313" key="6">
    <source>
        <dbReference type="Proteomes" id="UP000290365"/>
    </source>
</evidence>
<evidence type="ECO:0000256" key="3">
    <source>
        <dbReference type="ARBA" id="ARBA00023163"/>
    </source>
</evidence>
<organism evidence="5 6">
    <name type="scientific">Ktedonosporobacter rubrisoli</name>
    <dbReference type="NCBI Taxonomy" id="2509675"/>
    <lineage>
        <taxon>Bacteria</taxon>
        <taxon>Bacillati</taxon>
        <taxon>Chloroflexota</taxon>
        <taxon>Ktedonobacteria</taxon>
        <taxon>Ktedonobacterales</taxon>
        <taxon>Ktedonosporobacteraceae</taxon>
        <taxon>Ktedonosporobacter</taxon>
    </lineage>
</organism>